<reference evidence="1 2" key="1">
    <citation type="submission" date="2024-09" db="EMBL/GenBank/DDBJ databases">
        <authorList>
            <person name="Lee S.D."/>
        </authorList>
    </citation>
    <scope>NUCLEOTIDE SEQUENCE [LARGE SCALE GENOMIC DNA]</scope>
    <source>
        <strain evidence="1 2">N1-3</strain>
    </source>
</reference>
<sequence>MTKQPQSILPMAVVDFLDTSVFVEILDVPHMNSHRNEVVAEMEARRKANVRFVLPTATVVETGNHVFQIKEGTARRKCALTFMNLLRKTVARETPWVLHERTWDGSFLSSLCDGGTTGMDLAEHAVRQQLGTGDLSIVAERDLFASRLQAHVRIWTLEATMSTWAELPRPGYS</sequence>
<gene>
    <name evidence="1" type="ORF">ACEZDB_11860</name>
</gene>
<evidence type="ECO:0000313" key="2">
    <source>
        <dbReference type="Proteomes" id="UP001592530"/>
    </source>
</evidence>
<evidence type="ECO:0000313" key="1">
    <source>
        <dbReference type="EMBL" id="MFC1431342.1"/>
    </source>
</evidence>
<evidence type="ECO:0008006" key="3">
    <source>
        <dbReference type="Google" id="ProtNLM"/>
    </source>
</evidence>
<dbReference type="EMBL" id="JBHEZY010000003">
    <property type="protein sequence ID" value="MFC1431342.1"/>
    <property type="molecule type" value="Genomic_DNA"/>
</dbReference>
<protein>
    <recommendedName>
        <fullName evidence="3">PIN domain-containing protein</fullName>
    </recommendedName>
</protein>
<dbReference type="RefSeq" id="WP_380551717.1">
    <property type="nucleotide sequence ID" value="NZ_JBHEZY010000003.1"/>
</dbReference>
<accession>A0ABV6WZI6</accession>
<dbReference type="Proteomes" id="UP001592530">
    <property type="component" value="Unassembled WGS sequence"/>
</dbReference>
<name>A0ABV6WZI6_9ACTN</name>
<proteinExistence type="predicted"/>
<comment type="caution">
    <text evidence="1">The sequence shown here is derived from an EMBL/GenBank/DDBJ whole genome shotgun (WGS) entry which is preliminary data.</text>
</comment>
<organism evidence="1 2">
    <name type="scientific">Streptacidiphilus alkalitolerans</name>
    <dbReference type="NCBI Taxonomy" id="3342712"/>
    <lineage>
        <taxon>Bacteria</taxon>
        <taxon>Bacillati</taxon>
        <taxon>Actinomycetota</taxon>
        <taxon>Actinomycetes</taxon>
        <taxon>Kitasatosporales</taxon>
        <taxon>Streptomycetaceae</taxon>
        <taxon>Streptacidiphilus</taxon>
    </lineage>
</organism>